<feature type="compositionally biased region" description="Basic and acidic residues" evidence="1">
    <location>
        <begin position="107"/>
        <end position="124"/>
    </location>
</feature>
<feature type="compositionally biased region" description="Pro residues" evidence="1">
    <location>
        <begin position="359"/>
        <end position="370"/>
    </location>
</feature>
<reference evidence="2" key="1">
    <citation type="submission" date="2020-05" db="EMBL/GenBank/DDBJ databases">
        <title>Phylogenomic resolution of chytrid fungi.</title>
        <authorList>
            <person name="Stajich J.E."/>
            <person name="Amses K."/>
            <person name="Simmons R."/>
            <person name="Seto K."/>
            <person name="Myers J."/>
            <person name="Bonds A."/>
            <person name="Quandt C.A."/>
            <person name="Barry K."/>
            <person name="Liu P."/>
            <person name="Grigoriev I."/>
            <person name="Longcore J.E."/>
            <person name="James T.Y."/>
        </authorList>
    </citation>
    <scope>NUCLEOTIDE SEQUENCE</scope>
    <source>
        <strain evidence="2">JEL0318</strain>
    </source>
</reference>
<accession>A0AAD5S1K4</accession>
<feature type="compositionally biased region" description="Low complexity" evidence="1">
    <location>
        <begin position="180"/>
        <end position="189"/>
    </location>
</feature>
<dbReference type="Proteomes" id="UP001212841">
    <property type="component" value="Unassembled WGS sequence"/>
</dbReference>
<comment type="caution">
    <text evidence="2">The sequence shown here is derived from an EMBL/GenBank/DDBJ whole genome shotgun (WGS) entry which is preliminary data.</text>
</comment>
<organism evidence="2 3">
    <name type="scientific">Rhizophlyctis rosea</name>
    <dbReference type="NCBI Taxonomy" id="64517"/>
    <lineage>
        <taxon>Eukaryota</taxon>
        <taxon>Fungi</taxon>
        <taxon>Fungi incertae sedis</taxon>
        <taxon>Chytridiomycota</taxon>
        <taxon>Chytridiomycota incertae sedis</taxon>
        <taxon>Chytridiomycetes</taxon>
        <taxon>Rhizophlyctidales</taxon>
        <taxon>Rhizophlyctidaceae</taxon>
        <taxon>Rhizophlyctis</taxon>
    </lineage>
</organism>
<name>A0AAD5S1K4_9FUNG</name>
<feature type="region of interest" description="Disordered" evidence="1">
    <location>
        <begin position="22"/>
        <end position="62"/>
    </location>
</feature>
<dbReference type="EMBL" id="JADGJD010003000">
    <property type="protein sequence ID" value="KAJ3026465.1"/>
    <property type="molecule type" value="Genomic_DNA"/>
</dbReference>
<feature type="compositionally biased region" description="Basic and acidic residues" evidence="1">
    <location>
        <begin position="51"/>
        <end position="62"/>
    </location>
</feature>
<feature type="compositionally biased region" description="Basic and acidic residues" evidence="1">
    <location>
        <begin position="159"/>
        <end position="179"/>
    </location>
</feature>
<feature type="region of interest" description="Disordered" evidence="1">
    <location>
        <begin position="299"/>
        <end position="375"/>
    </location>
</feature>
<gene>
    <name evidence="2" type="ORF">HK097_006444</name>
</gene>
<keyword evidence="3" id="KW-1185">Reference proteome</keyword>
<sequence length="437" mass="47925">MTGVELGEKAKDEIEETAIHADAVYTSGESGEAGLGTPDVMSDADNGSKPWENRPLESSEQRAARRLAKLREEVSKLELSAAQREEAREREKMEKEAARKAAKVKAKLAEREKRREKDERRADEVMETGPVVFEKNYGGVMDRSARRLAKLREEVAKLEREKAEKERGGEVGEKGKEKGNAVGAAGGEVTSDVQKGDEADGVEDAKGTEEVNGGDGDQMEIDVVAGNDNEVTVEMEDQKPLENEDKEPEGAPVVDAAVVLELADFEDEVPEPPIEPKTQPQPQLQPELVHEQMMSAFLKVPTPASTPPRIATPPPRISTPPNDPIISEVPATDPATQLPNPKLRISTKPTTKKPKKKPTPPSPPTPPPQLLPSDPIQARIALVDRINSHLKELASHYHKLKQLANKASRKGKFRSEGVLEELRGATGRARRCRERVE</sequence>
<feature type="compositionally biased region" description="Pro residues" evidence="1">
    <location>
        <begin position="304"/>
        <end position="323"/>
    </location>
</feature>
<feature type="compositionally biased region" description="Low complexity" evidence="1">
    <location>
        <begin position="251"/>
        <end position="262"/>
    </location>
</feature>
<feature type="non-terminal residue" evidence="2">
    <location>
        <position position="437"/>
    </location>
</feature>
<protein>
    <submittedName>
        <fullName evidence="2">Uncharacterized protein</fullName>
    </submittedName>
</protein>
<feature type="compositionally biased region" description="Basic and acidic residues" evidence="1">
    <location>
        <begin position="194"/>
        <end position="209"/>
    </location>
</feature>
<proteinExistence type="predicted"/>
<evidence type="ECO:0000313" key="2">
    <source>
        <dbReference type="EMBL" id="KAJ3026465.1"/>
    </source>
</evidence>
<evidence type="ECO:0000313" key="3">
    <source>
        <dbReference type="Proteomes" id="UP001212841"/>
    </source>
</evidence>
<feature type="region of interest" description="Disordered" evidence="1">
    <location>
        <begin position="235"/>
        <end position="285"/>
    </location>
</feature>
<feature type="compositionally biased region" description="Basic and acidic residues" evidence="1">
    <location>
        <begin position="83"/>
        <end position="99"/>
    </location>
</feature>
<evidence type="ECO:0000256" key="1">
    <source>
        <dbReference type="SAM" id="MobiDB-lite"/>
    </source>
</evidence>
<dbReference type="AlphaFoldDB" id="A0AAD5S1K4"/>
<feature type="region of interest" description="Disordered" evidence="1">
    <location>
        <begin position="159"/>
        <end position="220"/>
    </location>
</feature>
<feature type="region of interest" description="Disordered" evidence="1">
    <location>
        <begin position="80"/>
        <end position="124"/>
    </location>
</feature>